<protein>
    <submittedName>
        <fullName evidence="1">Uncharacterized protein</fullName>
    </submittedName>
</protein>
<evidence type="ECO:0000313" key="1">
    <source>
        <dbReference type="EMBL" id="AAC97649.1"/>
    </source>
</evidence>
<reference evidence="1 2" key="1">
    <citation type="journal article" date="1999" name="J. Virol.">
        <title>The genome of Melanoplus sanguinipes entomopoxvirus.</title>
        <authorList>
            <person name="Afonso C.L."/>
            <person name="Tulman E.R."/>
            <person name="Lu Z."/>
            <person name="Oma E."/>
            <person name="Kutish G.F."/>
            <person name="Rock D.L."/>
        </authorList>
    </citation>
    <scope>NUCLEOTIDE SEQUENCE [LARGE SCALE GENOMIC DNA]</scope>
    <source>
        <strain evidence="1">Tucson</strain>
    </source>
</reference>
<name>Q9YVZ0_MSEPV</name>
<dbReference type="KEGG" id="vg:1449912"/>
<evidence type="ECO:0000313" key="2">
    <source>
        <dbReference type="Proteomes" id="UP000172353"/>
    </source>
</evidence>
<organismHost>
    <name type="scientific">Melanoplus sanguinipes</name>
    <name type="common">Migratory grasshopper</name>
    <dbReference type="NCBI Taxonomy" id="65742"/>
</organismHost>
<sequence>MSFYNYFEILFDIELEKYLFNENDIFYFITKNTNKKIILPIYLEKFIEYENYLYNCGYKIYNIYDDKQELCINVFKKSLIHIYIYELLIGFRLSIYDSISPYIYVINEYMLCEISNNKQNYNIYLNNYFNDYLHNFDLIFCKNIIIINPTVNNYKKALNFYFLDKKNNLKRKIELLF</sequence>
<dbReference type="PIR" id="T28263">
    <property type="entry name" value="T28263"/>
</dbReference>
<gene>
    <name evidence="1" type="primary">MSV102</name>
</gene>
<keyword evidence="2" id="KW-1185">Reference proteome</keyword>
<dbReference type="Proteomes" id="UP000172353">
    <property type="component" value="Segment"/>
</dbReference>
<dbReference type="RefSeq" id="NP_048173.1">
    <property type="nucleotide sequence ID" value="NC_001993.1"/>
</dbReference>
<accession>Q9YVZ0</accession>
<dbReference type="GeneID" id="1449912"/>
<proteinExistence type="predicted"/>
<organism evidence="1 2">
    <name type="scientific">Melanoplus sanguinipes entomopoxvirus</name>
    <name type="common">MsEPV</name>
    <dbReference type="NCBI Taxonomy" id="83191"/>
    <lineage>
        <taxon>Viruses</taxon>
        <taxon>Varidnaviria</taxon>
        <taxon>Bamfordvirae</taxon>
        <taxon>Nucleocytoviricota</taxon>
        <taxon>Pokkesviricetes</taxon>
        <taxon>Chitovirales</taxon>
        <taxon>Poxviridae</taxon>
        <taxon>Entomopoxvirinae</taxon>
        <taxon>Deltaentomopoxvirus</taxon>
        <taxon>Deltaentomopoxvirus msanguinipes</taxon>
    </lineage>
</organism>
<dbReference type="EMBL" id="AF063866">
    <property type="protein sequence ID" value="AAC97649.1"/>
    <property type="molecule type" value="Genomic_DNA"/>
</dbReference>